<evidence type="ECO:0000256" key="6">
    <source>
        <dbReference type="ARBA" id="ARBA00023002"/>
    </source>
</evidence>
<dbReference type="PANTHER" id="PTHR11811">
    <property type="entry name" value="6-PHOSPHOGLUCONATE DEHYDROGENASE"/>
    <property type="match status" value="1"/>
</dbReference>
<keyword evidence="6 10" id="KW-0560">Oxidoreductase</keyword>
<dbReference type="NCBIfam" id="TIGR00873">
    <property type="entry name" value="gnd"/>
    <property type="match status" value="1"/>
</dbReference>
<dbReference type="GO" id="GO:0050661">
    <property type="term" value="F:NADP binding"/>
    <property type="evidence" value="ECO:0007669"/>
    <property type="project" value="InterPro"/>
</dbReference>
<dbReference type="Gene3D" id="3.40.50.720">
    <property type="entry name" value="NAD(P)-binding Rossmann-like Domain"/>
    <property type="match status" value="1"/>
</dbReference>
<evidence type="ECO:0000256" key="3">
    <source>
        <dbReference type="ARBA" id="ARBA00008419"/>
    </source>
</evidence>
<name>Q1Q774_KUEST</name>
<feature type="domain" description="6-phosphogluconate dehydrogenase C-terminal" evidence="14">
    <location>
        <begin position="184"/>
        <end position="473"/>
    </location>
</feature>
<dbReference type="InterPro" id="IPR006113">
    <property type="entry name" value="6PGDH_Gnd/GntZ"/>
</dbReference>
<dbReference type="EC" id="1.1.1.44" evidence="4 10"/>
<dbReference type="GO" id="GO:0019521">
    <property type="term" value="P:D-gluconate metabolic process"/>
    <property type="evidence" value="ECO:0007669"/>
    <property type="project" value="UniProtKB-KW"/>
</dbReference>
<dbReference type="FunFam" id="1.20.5.320:FF:000001">
    <property type="entry name" value="6-phosphogluconate dehydrogenase, decarboxylating"/>
    <property type="match status" value="1"/>
</dbReference>
<evidence type="ECO:0000256" key="12">
    <source>
        <dbReference type="PIRSR" id="PIRSR000109-2"/>
    </source>
</evidence>
<evidence type="ECO:0000256" key="5">
    <source>
        <dbReference type="ARBA" id="ARBA00018193"/>
    </source>
</evidence>
<dbReference type="GO" id="GO:0006098">
    <property type="term" value="P:pentose-phosphate shunt"/>
    <property type="evidence" value="ECO:0007669"/>
    <property type="project" value="UniProtKB-UniPathway"/>
</dbReference>
<dbReference type="Gene3D" id="1.20.5.320">
    <property type="entry name" value="6-Phosphogluconate Dehydrogenase, domain 3"/>
    <property type="match status" value="1"/>
</dbReference>
<feature type="active site" description="Proton acceptor" evidence="11">
    <location>
        <position position="188"/>
    </location>
</feature>
<dbReference type="GO" id="GO:0004616">
    <property type="term" value="F:phosphogluconate dehydrogenase (decarboxylating) activity"/>
    <property type="evidence" value="ECO:0007669"/>
    <property type="project" value="UniProtKB-EC"/>
</dbReference>
<dbReference type="InterPro" id="IPR006115">
    <property type="entry name" value="6PGDH_NADP-bd"/>
</dbReference>
<dbReference type="FunFam" id="1.10.1040.10:FF:000002">
    <property type="entry name" value="6-phosphogluconate dehydrogenase, decarboxylating"/>
    <property type="match status" value="1"/>
</dbReference>
<evidence type="ECO:0000256" key="11">
    <source>
        <dbReference type="PIRSR" id="PIRSR000109-1"/>
    </source>
</evidence>
<comment type="subunit">
    <text evidence="10">Homodimer.</text>
</comment>
<comment type="function">
    <text evidence="1 10">Catalyzes the oxidative decarboxylation of 6-phosphogluconate to ribulose 5-phosphate and CO(2), with concomitant reduction of NADP to NADPH.</text>
</comment>
<evidence type="ECO:0000256" key="8">
    <source>
        <dbReference type="ARBA" id="ARBA00023126"/>
    </source>
</evidence>
<dbReference type="RefSeq" id="WP_211436054.1">
    <property type="nucleotide sequence ID" value="NZ_OCTL01000048.1"/>
</dbReference>
<keyword evidence="7 13" id="KW-0311">Gluconate utilization</keyword>
<evidence type="ECO:0000256" key="1">
    <source>
        <dbReference type="ARBA" id="ARBA00002526"/>
    </source>
</evidence>
<feature type="binding site" description="in other chain" evidence="12">
    <location>
        <begin position="134"/>
        <end position="136"/>
    </location>
    <ligand>
        <name>substrate</name>
        <note>ligand shared between dimeric partners</note>
    </ligand>
</feature>
<protein>
    <recommendedName>
        <fullName evidence="5 10">6-phosphogluconate dehydrogenase, decarboxylating</fullName>
        <ecNumber evidence="4 10">1.1.1.44</ecNumber>
    </recommendedName>
</protein>
<dbReference type="InterPro" id="IPR006183">
    <property type="entry name" value="Pgluconate_DH"/>
</dbReference>
<evidence type="ECO:0000256" key="4">
    <source>
        <dbReference type="ARBA" id="ARBA00013011"/>
    </source>
</evidence>
<reference evidence="15" key="1">
    <citation type="journal article" date="2006" name="Nature">
        <title>Deciphering the evolution and metabolism of an anammox bacterium from a community genome.</title>
        <authorList>
            <person name="Strous M."/>
            <person name="Pelletier E."/>
            <person name="Mangenot S."/>
            <person name="Rattei T."/>
            <person name="Lehner A."/>
            <person name="Taylor M.W."/>
            <person name="Horn M."/>
            <person name="Daims H."/>
            <person name="Bartol-Mavel D."/>
            <person name="Wincker P."/>
            <person name="Barbe V."/>
            <person name="Fonknechten N."/>
            <person name="Vallenet D."/>
            <person name="Segurens B."/>
            <person name="Schenowitz-Truong C."/>
            <person name="Medigue C."/>
            <person name="Collingro A."/>
            <person name="Snel B."/>
            <person name="Dutilh B.E."/>
            <person name="OpDenCamp H.J.M."/>
            <person name="vanDerDrift C."/>
            <person name="Cirpus I."/>
            <person name="vanDePas-Schoonen K.T."/>
            <person name="Harhangi H.R."/>
            <person name="vanNiftrik L."/>
            <person name="Schmid M."/>
            <person name="Keltjens J."/>
            <person name="vanDeVossenberg J."/>
            <person name="Kartal B."/>
            <person name="Meier H."/>
            <person name="Frishman D."/>
            <person name="Huynen M.A."/>
            <person name="Mewes H."/>
            <person name="Weissenbach J."/>
            <person name="Jetten M.S.M."/>
            <person name="Wagner M."/>
            <person name="LePaslier D."/>
        </authorList>
    </citation>
    <scope>NUCLEOTIDE SEQUENCE</scope>
</reference>
<dbReference type="Pfam" id="PF00393">
    <property type="entry name" value="6PGD"/>
    <property type="match status" value="1"/>
</dbReference>
<feature type="binding site" description="in other chain" evidence="12">
    <location>
        <position position="108"/>
    </location>
    <ligand>
        <name>substrate</name>
        <note>ligand shared between dimeric partners</note>
    </ligand>
</feature>
<feature type="binding site" evidence="12">
    <location>
        <position position="451"/>
    </location>
    <ligand>
        <name>substrate</name>
        <note>ligand shared between dimeric partners</note>
    </ligand>
</feature>
<dbReference type="SUPFAM" id="SSF48179">
    <property type="entry name" value="6-phosphogluconate dehydrogenase C-terminal domain-like"/>
    <property type="match status" value="1"/>
</dbReference>
<keyword evidence="8 10" id="KW-0570">Pentose shunt</keyword>
<dbReference type="InterPro" id="IPR006114">
    <property type="entry name" value="6PGDH_C"/>
</dbReference>
<dbReference type="PIRSF" id="PIRSF000109">
    <property type="entry name" value="6PGD"/>
    <property type="match status" value="1"/>
</dbReference>
<feature type="binding site" description="in other chain" evidence="12">
    <location>
        <position position="293"/>
    </location>
    <ligand>
        <name>substrate</name>
        <note>ligand shared between dimeric partners</note>
    </ligand>
</feature>
<feature type="binding site" evidence="12">
    <location>
        <position position="457"/>
    </location>
    <ligand>
        <name>substrate</name>
        <note>ligand shared between dimeric partners</note>
    </ligand>
</feature>
<feature type="active site" description="Proton donor" evidence="11">
    <location>
        <position position="195"/>
    </location>
</feature>
<evidence type="ECO:0000259" key="14">
    <source>
        <dbReference type="SMART" id="SM01350"/>
    </source>
</evidence>
<comment type="catalytic activity">
    <reaction evidence="9 10 13">
        <text>6-phospho-D-gluconate + NADP(+) = D-ribulose 5-phosphate + CO2 + NADPH</text>
        <dbReference type="Rhea" id="RHEA:10116"/>
        <dbReference type="ChEBI" id="CHEBI:16526"/>
        <dbReference type="ChEBI" id="CHEBI:57783"/>
        <dbReference type="ChEBI" id="CHEBI:58121"/>
        <dbReference type="ChEBI" id="CHEBI:58349"/>
        <dbReference type="ChEBI" id="CHEBI:58759"/>
        <dbReference type="EC" id="1.1.1.44"/>
    </reaction>
</comment>
<keyword evidence="10 13" id="KW-0521">NADP</keyword>
<comment type="similarity">
    <text evidence="3 10 13">Belongs to the 6-phosphogluconate dehydrogenase family.</text>
</comment>
<dbReference type="EMBL" id="CT573071">
    <property type="protein sequence ID" value="CAJ73436.1"/>
    <property type="molecule type" value="Genomic_DNA"/>
</dbReference>
<organism evidence="15">
    <name type="scientific">Kuenenia stuttgartiensis</name>
    <dbReference type="NCBI Taxonomy" id="174633"/>
    <lineage>
        <taxon>Bacteria</taxon>
        <taxon>Pseudomonadati</taxon>
        <taxon>Planctomycetota</taxon>
        <taxon>Candidatus Brocadiia</taxon>
        <taxon>Candidatus Brocadiales</taxon>
        <taxon>Candidatus Brocadiaceae</taxon>
        <taxon>Candidatus Kuenenia</taxon>
    </lineage>
</organism>
<dbReference type="UniPathway" id="UPA00115">
    <property type="reaction ID" value="UER00410"/>
</dbReference>
<gene>
    <name evidence="15" type="primary">gnd</name>
    <name evidence="15" type="ORF">kuste2687</name>
</gene>
<evidence type="ECO:0000256" key="9">
    <source>
        <dbReference type="ARBA" id="ARBA00048640"/>
    </source>
</evidence>
<evidence type="ECO:0000256" key="13">
    <source>
        <dbReference type="RuleBase" id="RU000485"/>
    </source>
</evidence>
<evidence type="ECO:0000256" key="10">
    <source>
        <dbReference type="PIRNR" id="PIRNR000109"/>
    </source>
</evidence>
<accession>Q1Q774</accession>
<feature type="binding site" description="in other chain" evidence="12">
    <location>
        <position position="266"/>
    </location>
    <ligand>
        <name>substrate</name>
        <note>ligand shared between dimeric partners</note>
    </ligand>
</feature>
<evidence type="ECO:0000256" key="2">
    <source>
        <dbReference type="ARBA" id="ARBA00004874"/>
    </source>
</evidence>
<dbReference type="InterPro" id="IPR008927">
    <property type="entry name" value="6-PGluconate_DH-like_C_sf"/>
</dbReference>
<reference evidence="15" key="2">
    <citation type="submission" date="2006-01" db="EMBL/GenBank/DDBJ databases">
        <authorList>
            <person name="Genoscope"/>
        </authorList>
    </citation>
    <scope>NUCLEOTIDE SEQUENCE</scope>
</reference>
<feature type="binding site" description="in other chain" evidence="12">
    <location>
        <position position="196"/>
    </location>
    <ligand>
        <name>substrate</name>
        <note>ligand shared between dimeric partners</note>
    </ligand>
</feature>
<dbReference type="InterPro" id="IPR013328">
    <property type="entry name" value="6PGD_dom2"/>
</dbReference>
<dbReference type="SUPFAM" id="SSF51735">
    <property type="entry name" value="NAD(P)-binding Rossmann-fold domains"/>
    <property type="match status" value="1"/>
</dbReference>
<evidence type="ECO:0000313" key="15">
    <source>
        <dbReference type="EMBL" id="CAJ73436.1"/>
    </source>
</evidence>
<dbReference type="PRINTS" id="PR00076">
    <property type="entry name" value="6PGDHDRGNASE"/>
</dbReference>
<dbReference type="NCBIfam" id="NF006765">
    <property type="entry name" value="PRK09287.1"/>
    <property type="match status" value="1"/>
</dbReference>
<comment type="pathway">
    <text evidence="2 10 13">Carbohydrate degradation; pentose phosphate pathway; D-ribulose 5-phosphate from D-glucose 6-phosphate (oxidative stage): step 3/3.</text>
</comment>
<dbReference type="Gene3D" id="1.10.1040.10">
    <property type="entry name" value="N-(1-d-carboxylethyl)-l-norvaline Dehydrogenase, domain 2"/>
    <property type="match status" value="1"/>
</dbReference>
<evidence type="ECO:0000256" key="7">
    <source>
        <dbReference type="ARBA" id="ARBA00023064"/>
    </source>
</evidence>
<dbReference type="Pfam" id="PF03446">
    <property type="entry name" value="NAD_binding_2"/>
    <property type="match status" value="1"/>
</dbReference>
<feature type="binding site" description="in other chain" evidence="12">
    <location>
        <begin position="191"/>
        <end position="192"/>
    </location>
    <ligand>
        <name>substrate</name>
        <note>ligand shared between dimeric partners</note>
    </ligand>
</feature>
<proteinExistence type="inferred from homology"/>
<dbReference type="PROSITE" id="PS51257">
    <property type="entry name" value="PROKAR_LIPOPROTEIN"/>
    <property type="match status" value="1"/>
</dbReference>
<dbReference type="AlphaFoldDB" id="Q1Q774"/>
<dbReference type="InterPro" id="IPR036291">
    <property type="entry name" value="NAD(P)-bd_dom_sf"/>
</dbReference>
<dbReference type="SMART" id="SM01350">
    <property type="entry name" value="6PGD"/>
    <property type="match status" value="1"/>
</dbReference>
<sequence>MLEIMKETKFDYGMIGLGTMGCNLVYNMSDNGYTVIGFDKNRSQVETLKKEAGTEKISATSDLNEFLNTLKTPKVIIMLVPAGKIVDDVISELKPFLSKNDLLMDFGNSHFTDTNRRSEQLEESAIHFMGVGISGGELGARHGPSIMPGGPKKVYERVAEMLKAVSAKANNEPCVTWLGPGSAGHYVKMVHNGIEYGLMQLIAEAYHLLKECAAMSNDELHTVFSKWNEGELQSYLIEITADIFMQKDELTDSRIIDRILDSAKQKGTGAWTSEDAMNLQVPIPVIDIAVSMRDLSAYKNEREVAHQNMGGSEVKFTGDKNDLVKWVEQALYFSIITVYVQGMALLQVASKKYKYDLKLEDIAAIWRGGCIIRAALLEDIRSAFSKQPDLSNLILSVAFSKKLMQSQEGIRKVIQTGVGFGIPVPAMMGALAYFDSYRSGWLPANLIQAQRDDFGAHTYERNDREGIFHTHWNQKK</sequence>